<dbReference type="FunFam" id="3.40.50.300:FF:000040">
    <property type="entry name" value="GTPase Der"/>
    <property type="match status" value="1"/>
</dbReference>
<reference evidence="12 13" key="1">
    <citation type="journal article" date="2015" name="Nature">
        <title>rRNA introns, odd ribosomes, and small enigmatic genomes across a large radiation of phyla.</title>
        <authorList>
            <person name="Brown C.T."/>
            <person name="Hug L.A."/>
            <person name="Thomas B.C."/>
            <person name="Sharon I."/>
            <person name="Castelle C.J."/>
            <person name="Singh A."/>
            <person name="Wilkins M.J."/>
            <person name="Williams K.H."/>
            <person name="Banfield J.F."/>
        </authorList>
    </citation>
    <scope>NUCLEOTIDE SEQUENCE [LARGE SCALE GENOMIC DNA]</scope>
</reference>
<dbReference type="CDD" id="cd01894">
    <property type="entry name" value="EngA1"/>
    <property type="match status" value="1"/>
</dbReference>
<comment type="subunit">
    <text evidence="8">Associates with the 50S ribosomal subunit.</text>
</comment>
<feature type="binding site" evidence="8">
    <location>
        <begin position="32"/>
        <end position="39"/>
    </location>
    <ligand>
        <name>GTP</name>
        <dbReference type="ChEBI" id="CHEBI:37565"/>
        <label>1</label>
    </ligand>
</feature>
<evidence type="ECO:0000256" key="9">
    <source>
        <dbReference type="PROSITE-ProRule" id="PRU01049"/>
    </source>
</evidence>
<keyword evidence="5 8" id="KW-0547">Nucleotide-binding</keyword>
<dbReference type="Pfam" id="PF14714">
    <property type="entry name" value="KH_dom-like"/>
    <property type="match status" value="1"/>
</dbReference>
<comment type="similarity">
    <text evidence="1 8 9 10">Belongs to the TRAFAC class TrmE-Era-EngA-EngB-Septin-like GTPase superfamily. EngA (Der) GTPase family.</text>
</comment>
<dbReference type="GO" id="GO:0005525">
    <property type="term" value="F:GTP binding"/>
    <property type="evidence" value="ECO:0007669"/>
    <property type="project" value="UniProtKB-UniRule"/>
</dbReference>
<dbReference type="InterPro" id="IPR031166">
    <property type="entry name" value="G_ENGA"/>
</dbReference>
<evidence type="ECO:0000259" key="11">
    <source>
        <dbReference type="PROSITE" id="PS51712"/>
    </source>
</evidence>
<dbReference type="Gene3D" id="3.30.300.20">
    <property type="match status" value="1"/>
</dbReference>
<evidence type="ECO:0000256" key="3">
    <source>
        <dbReference type="ARBA" id="ARBA00022517"/>
    </source>
</evidence>
<feature type="binding site" evidence="8">
    <location>
        <begin position="257"/>
        <end position="261"/>
    </location>
    <ligand>
        <name>GTP</name>
        <dbReference type="ChEBI" id="CHEBI:37565"/>
        <label>2</label>
    </ligand>
</feature>
<gene>
    <name evidence="8" type="primary">der</name>
    <name evidence="12" type="ORF">UU35_C0001G0097</name>
</gene>
<feature type="binding site" evidence="8">
    <location>
        <begin position="79"/>
        <end position="83"/>
    </location>
    <ligand>
        <name>GTP</name>
        <dbReference type="ChEBI" id="CHEBI:37565"/>
        <label>1</label>
    </ligand>
</feature>
<dbReference type="InterPro" id="IPR015946">
    <property type="entry name" value="KH_dom-like_a/b"/>
</dbReference>
<dbReference type="PANTHER" id="PTHR43834">
    <property type="entry name" value="GTPASE DER"/>
    <property type="match status" value="1"/>
</dbReference>
<feature type="binding site" evidence="8">
    <location>
        <begin position="142"/>
        <end position="145"/>
    </location>
    <ligand>
        <name>GTP</name>
        <dbReference type="ChEBI" id="CHEBI:37565"/>
        <label>1</label>
    </ligand>
</feature>
<evidence type="ECO:0000256" key="2">
    <source>
        <dbReference type="ARBA" id="ARBA00020953"/>
    </source>
</evidence>
<dbReference type="InterPro" id="IPR027417">
    <property type="entry name" value="P-loop_NTPase"/>
</dbReference>
<organism evidence="12 13">
    <name type="scientific">Candidatus Uhrbacteria bacterium GW2011_GWC2_41_11</name>
    <dbReference type="NCBI Taxonomy" id="1618985"/>
    <lineage>
        <taxon>Bacteria</taxon>
        <taxon>Candidatus Uhriibacteriota</taxon>
    </lineage>
</organism>
<feature type="domain" description="EngA-type G" evidence="11">
    <location>
        <begin position="204"/>
        <end position="382"/>
    </location>
</feature>
<comment type="caution">
    <text evidence="12">The sequence shown here is derived from an EMBL/GenBank/DDBJ whole genome shotgun (WGS) entry which is preliminary data.</text>
</comment>
<dbReference type="PANTHER" id="PTHR43834:SF6">
    <property type="entry name" value="GTPASE DER"/>
    <property type="match status" value="1"/>
</dbReference>
<evidence type="ECO:0000256" key="8">
    <source>
        <dbReference type="HAMAP-Rule" id="MF_00195"/>
    </source>
</evidence>
<evidence type="ECO:0000313" key="13">
    <source>
        <dbReference type="Proteomes" id="UP000034616"/>
    </source>
</evidence>
<evidence type="ECO:0000256" key="5">
    <source>
        <dbReference type="ARBA" id="ARBA00022741"/>
    </source>
</evidence>
<dbReference type="PRINTS" id="PR00449">
    <property type="entry name" value="RASTRNSFRMNG"/>
</dbReference>
<dbReference type="Pfam" id="PF01926">
    <property type="entry name" value="MMR_HSR1"/>
    <property type="match status" value="2"/>
</dbReference>
<evidence type="ECO:0000313" key="12">
    <source>
        <dbReference type="EMBL" id="KKR87816.1"/>
    </source>
</evidence>
<dbReference type="NCBIfam" id="TIGR00231">
    <property type="entry name" value="small_GTP"/>
    <property type="match status" value="2"/>
</dbReference>
<evidence type="ECO:0000256" key="1">
    <source>
        <dbReference type="ARBA" id="ARBA00008279"/>
    </source>
</evidence>
<comment type="function">
    <text evidence="8 10">GTPase that plays an essential role in the late steps of ribosome biogenesis.</text>
</comment>
<dbReference type="AlphaFoldDB" id="A0A0G0UJW8"/>
<dbReference type="SUPFAM" id="SSF52540">
    <property type="entry name" value="P-loop containing nucleoside triphosphate hydrolases"/>
    <property type="match status" value="2"/>
</dbReference>
<protein>
    <recommendedName>
        <fullName evidence="2 8">GTPase Der</fullName>
    </recommendedName>
    <alternativeName>
        <fullName evidence="7 8">GTP-binding protein EngA</fullName>
    </alternativeName>
</protein>
<sequence>MLISLLFLAKQVLHLSAPNNMRPHLPTIAIIGRTNVGKSTLFNRLAEENKALVSRVPGTTRDRHEADCLWRGRIIRIVDTAGLDVPHAEDLEQDAMKQTERAIEQADLILFVLDLKGVPLPQERKIAERLRRSKKPVITVGNKAESPAQILAAESGEWRLGGLPTPIPISALRGTGLGDMLDRVYESLEKHGIPPAELSQISPVRVAVIGKPNVGKSSVLNQLLKEERFIVSPIAHTTREPVDTLVEVGEKNYLFIDTAGMRKRGKVRKTGGLEAIGVERTVETIKRADIALLVLDASEPFGVQDRILAGLLQETGIGVIVVANKWDLIPDKTPTTIGKFSEAIKNALPFLTWAPVLFTSAKTGQRVDELFHLIDEVQTARFTEIPLEELEAFFIKATRARLPMKGKGPKPPKVLGIKQVGVAPPTFAVTIRAKRTDVIHPSYLRYLENRLHESFPLSGTPIKVSARLPTVRAV</sequence>
<proteinExistence type="inferred from homology"/>
<dbReference type="PATRIC" id="fig|1618985.3.peg.97"/>
<keyword evidence="3 8" id="KW-0690">Ribosome biogenesis</keyword>
<evidence type="ECO:0000256" key="10">
    <source>
        <dbReference type="RuleBase" id="RU004481"/>
    </source>
</evidence>
<evidence type="ECO:0000256" key="7">
    <source>
        <dbReference type="ARBA" id="ARBA00032345"/>
    </source>
</evidence>
<evidence type="ECO:0000256" key="6">
    <source>
        <dbReference type="ARBA" id="ARBA00023134"/>
    </source>
</evidence>
<keyword evidence="4 10" id="KW-0677">Repeat</keyword>
<dbReference type="InterPro" id="IPR005225">
    <property type="entry name" value="Small_GTP-bd"/>
</dbReference>
<dbReference type="Gene3D" id="3.40.50.300">
    <property type="entry name" value="P-loop containing nucleotide triphosphate hydrolases"/>
    <property type="match status" value="2"/>
</dbReference>
<dbReference type="HAMAP" id="MF_00195">
    <property type="entry name" value="GTPase_Der"/>
    <property type="match status" value="1"/>
</dbReference>
<dbReference type="InterPro" id="IPR006073">
    <property type="entry name" value="GTP-bd"/>
</dbReference>
<dbReference type="PIRSF" id="PIRSF006485">
    <property type="entry name" value="GTP-binding_EngA"/>
    <property type="match status" value="1"/>
</dbReference>
<dbReference type="CDD" id="cd01895">
    <property type="entry name" value="EngA2"/>
    <property type="match status" value="1"/>
</dbReference>
<evidence type="ECO:0000256" key="4">
    <source>
        <dbReference type="ARBA" id="ARBA00022737"/>
    </source>
</evidence>
<dbReference type="EMBL" id="LCAH01000001">
    <property type="protein sequence ID" value="KKR87816.1"/>
    <property type="molecule type" value="Genomic_DNA"/>
</dbReference>
<dbReference type="GO" id="GO:0042254">
    <property type="term" value="P:ribosome biogenesis"/>
    <property type="evidence" value="ECO:0007669"/>
    <property type="project" value="UniProtKB-KW"/>
</dbReference>
<dbReference type="NCBIfam" id="TIGR03594">
    <property type="entry name" value="GTPase_EngA"/>
    <property type="match status" value="1"/>
</dbReference>
<dbReference type="GO" id="GO:0043022">
    <property type="term" value="F:ribosome binding"/>
    <property type="evidence" value="ECO:0007669"/>
    <property type="project" value="TreeGrafter"/>
</dbReference>
<dbReference type="InterPro" id="IPR016484">
    <property type="entry name" value="GTPase_Der"/>
</dbReference>
<accession>A0A0G0UJW8</accession>
<dbReference type="PROSITE" id="PS51712">
    <property type="entry name" value="G_ENGA"/>
    <property type="match status" value="1"/>
</dbReference>
<keyword evidence="6 8" id="KW-0342">GTP-binding</keyword>
<dbReference type="Proteomes" id="UP000034616">
    <property type="component" value="Unassembled WGS sequence"/>
</dbReference>
<feature type="binding site" evidence="8">
    <location>
        <begin position="324"/>
        <end position="327"/>
    </location>
    <ligand>
        <name>GTP</name>
        <dbReference type="ChEBI" id="CHEBI:37565"/>
        <label>2</label>
    </ligand>
</feature>
<name>A0A0G0UJW8_9BACT</name>
<feature type="binding site" evidence="8">
    <location>
        <begin position="210"/>
        <end position="217"/>
    </location>
    <ligand>
        <name>GTP</name>
        <dbReference type="ChEBI" id="CHEBI:37565"/>
        <label>2</label>
    </ligand>
</feature>
<dbReference type="InterPro" id="IPR032859">
    <property type="entry name" value="KH_dom-like"/>
</dbReference>